<sequence length="95" mass="10591">MRDRDKARSELISKWVKKDGFRGRINAFCISCIYDPYSDGSWRKQVEKCTSINCPLFDVRPLPGISTSTEVSSLSTGSEMAQIDAISDQFHGGVV</sequence>
<dbReference type="STRING" id="2340.JV46_25490"/>
<dbReference type="Proteomes" id="UP000030856">
    <property type="component" value="Unassembled WGS sequence"/>
</dbReference>
<dbReference type="OrthoDB" id="7067268at2"/>
<protein>
    <submittedName>
        <fullName evidence="1">Uncharacterized protein</fullName>
    </submittedName>
</protein>
<evidence type="ECO:0000313" key="1">
    <source>
        <dbReference type="EMBL" id="KHF24516.1"/>
    </source>
</evidence>
<dbReference type="eggNOG" id="ENOG5031VPD">
    <property type="taxonomic scope" value="Bacteria"/>
</dbReference>
<organism evidence="1 2">
    <name type="scientific">Solemya velum gill symbiont</name>
    <dbReference type="NCBI Taxonomy" id="2340"/>
    <lineage>
        <taxon>Bacteria</taxon>
        <taxon>Pseudomonadati</taxon>
        <taxon>Pseudomonadota</taxon>
        <taxon>Gammaproteobacteria</taxon>
        <taxon>sulfur-oxidizing symbionts</taxon>
    </lineage>
</organism>
<accession>A0A0B0HAQ6</accession>
<dbReference type="RefSeq" id="WP_043118698.1">
    <property type="nucleotide sequence ID" value="NZ_JRAA01000003.1"/>
</dbReference>
<dbReference type="EMBL" id="JRAA01000003">
    <property type="protein sequence ID" value="KHF24516.1"/>
    <property type="molecule type" value="Genomic_DNA"/>
</dbReference>
<keyword evidence="2" id="KW-1185">Reference proteome</keyword>
<reference evidence="1 2" key="1">
    <citation type="journal article" date="2014" name="BMC Genomics">
        <title>The genome of the intracellular bacterium of the coastal bivalve, Solemya velum: a blueprint for thriving in and out of symbiosis.</title>
        <authorList>
            <person name="Dmytrenko O."/>
            <person name="Russell S.L."/>
            <person name="Loo W.T."/>
            <person name="Fontanez K.M."/>
            <person name="Liao L."/>
            <person name="Roeselers G."/>
            <person name="Sharma R."/>
            <person name="Stewart F.J."/>
            <person name="Newton I.L."/>
            <person name="Woyke T."/>
            <person name="Wu D."/>
            <person name="Lang J.M."/>
            <person name="Eisen J.A."/>
            <person name="Cavanaugh C.M."/>
        </authorList>
    </citation>
    <scope>NUCLEOTIDE SEQUENCE [LARGE SCALE GENOMIC DNA]</scope>
    <source>
        <strain evidence="1 2">WH</strain>
    </source>
</reference>
<comment type="caution">
    <text evidence="1">The sequence shown here is derived from an EMBL/GenBank/DDBJ whole genome shotgun (WGS) entry which is preliminary data.</text>
</comment>
<evidence type="ECO:0000313" key="2">
    <source>
        <dbReference type="Proteomes" id="UP000030856"/>
    </source>
</evidence>
<dbReference type="AlphaFoldDB" id="A0A0B0HAQ6"/>
<gene>
    <name evidence="1" type="ORF">JV46_25490</name>
</gene>
<name>A0A0B0HAQ6_SOVGS</name>
<proteinExistence type="predicted"/>